<evidence type="ECO:0000256" key="3">
    <source>
        <dbReference type="ARBA" id="ARBA00023295"/>
    </source>
</evidence>
<name>A0A136J3C2_9PEZI</name>
<keyword evidence="6" id="KW-0472">Membrane</keyword>
<evidence type="ECO:0000256" key="2">
    <source>
        <dbReference type="ARBA" id="ARBA00022801"/>
    </source>
</evidence>
<dbReference type="PANTHER" id="PTHR10357">
    <property type="entry name" value="ALPHA-AMYLASE FAMILY MEMBER"/>
    <property type="match status" value="1"/>
</dbReference>
<proteinExistence type="inferred from homology"/>
<dbReference type="FunCoup" id="A0A136J3C2">
    <property type="interactions" value="877"/>
</dbReference>
<evidence type="ECO:0000256" key="5">
    <source>
        <dbReference type="SAM" id="MobiDB-lite"/>
    </source>
</evidence>
<feature type="region of interest" description="Disordered" evidence="5">
    <location>
        <begin position="635"/>
        <end position="666"/>
    </location>
</feature>
<dbReference type="STRING" id="196109.A0A136J3C2"/>
<dbReference type="Pfam" id="PF00128">
    <property type="entry name" value="Alpha-amylase"/>
    <property type="match status" value="1"/>
</dbReference>
<dbReference type="GO" id="GO:0004574">
    <property type="term" value="F:oligo-1,6-glucosidase activity"/>
    <property type="evidence" value="ECO:0007669"/>
    <property type="project" value="TreeGrafter"/>
</dbReference>
<dbReference type="InterPro" id="IPR045857">
    <property type="entry name" value="O16G_dom_2"/>
</dbReference>
<dbReference type="GO" id="GO:0005987">
    <property type="term" value="P:sucrose catabolic process"/>
    <property type="evidence" value="ECO:0007669"/>
    <property type="project" value="TreeGrafter"/>
</dbReference>
<dbReference type="Gene3D" id="3.20.20.80">
    <property type="entry name" value="Glycosidases"/>
    <property type="match status" value="1"/>
</dbReference>
<dbReference type="OrthoDB" id="1740265at2759"/>
<dbReference type="PANTHER" id="PTHR10357:SF179">
    <property type="entry name" value="NEUTRAL AND BASIC AMINO ACID TRANSPORT PROTEIN RBAT"/>
    <property type="match status" value="1"/>
</dbReference>
<keyword evidence="4" id="KW-0462">Maltose metabolism</keyword>
<dbReference type="FunFam" id="3.90.400.10:FF:000004">
    <property type="entry name" value="Oligo-1,6-glucosidase"/>
    <property type="match status" value="1"/>
</dbReference>
<dbReference type="GO" id="GO:0004575">
    <property type="term" value="F:sucrose alpha-glucosidase activity"/>
    <property type="evidence" value="ECO:0007669"/>
    <property type="project" value="TreeGrafter"/>
</dbReference>
<protein>
    <submittedName>
        <fullName evidence="8">Glycoside hydrolase superfamily</fullName>
    </submittedName>
</protein>
<dbReference type="Proteomes" id="UP000070501">
    <property type="component" value="Unassembled WGS sequence"/>
</dbReference>
<organism evidence="8 9">
    <name type="scientific">Microdochium bolleyi</name>
    <dbReference type="NCBI Taxonomy" id="196109"/>
    <lineage>
        <taxon>Eukaryota</taxon>
        <taxon>Fungi</taxon>
        <taxon>Dikarya</taxon>
        <taxon>Ascomycota</taxon>
        <taxon>Pezizomycotina</taxon>
        <taxon>Sordariomycetes</taxon>
        <taxon>Xylariomycetidae</taxon>
        <taxon>Xylariales</taxon>
        <taxon>Microdochiaceae</taxon>
        <taxon>Microdochium</taxon>
    </lineage>
</organism>
<dbReference type="EMBL" id="KQ964249">
    <property type="protein sequence ID" value="KXJ91667.1"/>
    <property type="molecule type" value="Genomic_DNA"/>
</dbReference>
<evidence type="ECO:0000256" key="1">
    <source>
        <dbReference type="ARBA" id="ARBA00008061"/>
    </source>
</evidence>
<evidence type="ECO:0000256" key="4">
    <source>
        <dbReference type="ARBA" id="ARBA00026248"/>
    </source>
</evidence>
<evidence type="ECO:0000256" key="6">
    <source>
        <dbReference type="SAM" id="Phobius"/>
    </source>
</evidence>
<keyword evidence="9" id="KW-1185">Reference proteome</keyword>
<dbReference type="GO" id="GO:0000025">
    <property type="term" value="P:maltose catabolic process"/>
    <property type="evidence" value="ECO:0007669"/>
    <property type="project" value="TreeGrafter"/>
</dbReference>
<dbReference type="InterPro" id="IPR017853">
    <property type="entry name" value="GH"/>
</dbReference>
<keyword evidence="2 8" id="KW-0378">Hydrolase</keyword>
<reference evidence="9" key="1">
    <citation type="submission" date="2016-02" db="EMBL/GenBank/DDBJ databases">
        <title>Draft genome sequence of Microdochium bolleyi, a fungal endophyte of beachgrass.</title>
        <authorList>
            <consortium name="DOE Joint Genome Institute"/>
            <person name="David A.S."/>
            <person name="May G."/>
            <person name="Haridas S."/>
            <person name="Lim J."/>
            <person name="Wang M."/>
            <person name="Labutti K."/>
            <person name="Lipzen A."/>
            <person name="Barry K."/>
            <person name="Grigoriev I.V."/>
        </authorList>
    </citation>
    <scope>NUCLEOTIDE SEQUENCE [LARGE SCALE GENOMIC DNA]</scope>
    <source>
        <strain evidence="9">J235TASD1</strain>
    </source>
</reference>
<keyword evidence="6" id="KW-1133">Transmembrane helix</keyword>
<dbReference type="FunFam" id="3.20.20.80:FF:000087">
    <property type="entry name" value="Oligo-1,6-glucosidase IMA1"/>
    <property type="match status" value="1"/>
</dbReference>
<gene>
    <name evidence="8" type="ORF">Micbo1qcDRAFT_161661</name>
</gene>
<comment type="similarity">
    <text evidence="1">Belongs to the glycosyl hydrolase 13 family.</text>
</comment>
<dbReference type="FunFam" id="3.20.20.80:FF:000064">
    <property type="entry name" value="Oligo-1,6-glucosidase"/>
    <property type="match status" value="1"/>
</dbReference>
<dbReference type="SMART" id="SM00642">
    <property type="entry name" value="Aamy"/>
    <property type="match status" value="1"/>
</dbReference>
<dbReference type="GO" id="GO:0004556">
    <property type="term" value="F:alpha-amylase activity"/>
    <property type="evidence" value="ECO:0007669"/>
    <property type="project" value="TreeGrafter"/>
</dbReference>
<dbReference type="InterPro" id="IPR006047">
    <property type="entry name" value="GH13_cat_dom"/>
</dbReference>
<dbReference type="Gene3D" id="3.90.400.10">
    <property type="entry name" value="Oligo-1,6-glucosidase, Domain 2"/>
    <property type="match status" value="1"/>
</dbReference>
<accession>A0A136J3C2</accession>
<evidence type="ECO:0000313" key="9">
    <source>
        <dbReference type="Proteomes" id="UP000070501"/>
    </source>
</evidence>
<dbReference type="SUPFAM" id="SSF51445">
    <property type="entry name" value="(Trans)glycosidases"/>
    <property type="match status" value="1"/>
</dbReference>
<dbReference type="InParanoid" id="A0A136J3C2"/>
<dbReference type="Gene3D" id="2.60.40.1180">
    <property type="entry name" value="Golgi alpha-mannosidase II"/>
    <property type="match status" value="1"/>
</dbReference>
<evidence type="ECO:0000259" key="7">
    <source>
        <dbReference type="SMART" id="SM00642"/>
    </source>
</evidence>
<sequence>MGGVDQTFVSAYIFEPPRALVAFSFSASLVSVIALCFSSSFTQSSSLPFFVVILYPCPHPLTSHLPSMTVTGTPGSGQPWWKDAVVYQVYPASFMDANGDGMGDLAGITSKLDYLDQLGVDVIWICPMYDSPQYDLGYDIADYEAIYKPYGDLGDMQTLIDGCHARGMRIIVDLVINHTSHEHAWFKESRASADSPKRDWYIWRPAKHDPVTGERQPPNNWRSNFGGSAWTWDEATGEYYLHLFAPQQPDLNWENEQTRKAIYDSAMRFWLDRGVDGFRIDTVNMYSKTPGLPDAPVINPSSEWQMAAGQYCNGPRMHEYLAEMNAVLAPYGTTMTVGELPHTPDLSKVLKYVSAAEKQLDMVFQFDVVDVGFGKDYKYDTTPKNWVLPDLKRAIQSTQHLIKGTDAWTTAFMENHDQARSVSRFASDSPEHRVASGRMLALLNATLSGTLFIYQGQEIGMVNVPKDWPLEEFKDIESTNYYAEVERRIAAAAESGDPVPEAEQQSRRAAALAAMQHLSRDNARVPMAWDGSNAQGGFSSNPKTWMRTHDLSPTEINVASQLGDEASVLEFWRRMLGVRRQLAPLLVHGDFDLLDMADRTLFSYTKTGKNEDGTTAASAAYVVLNFSGEKQEFSLPEVPTSAGGKPWGLKVSTSTAPASASQTQHETVLGPWEGRLYVSAPSK</sequence>
<dbReference type="InterPro" id="IPR013780">
    <property type="entry name" value="Glyco_hydro_b"/>
</dbReference>
<feature type="domain" description="Glycosyl hydrolase family 13 catalytic" evidence="7">
    <location>
        <begin position="88"/>
        <end position="492"/>
    </location>
</feature>
<dbReference type="CDD" id="cd11333">
    <property type="entry name" value="AmyAc_SI_OligoGlu_DGase"/>
    <property type="match status" value="1"/>
</dbReference>
<feature type="compositionally biased region" description="Low complexity" evidence="5">
    <location>
        <begin position="652"/>
        <end position="664"/>
    </location>
</feature>
<feature type="transmembrane region" description="Helical" evidence="6">
    <location>
        <begin position="20"/>
        <end position="41"/>
    </location>
</feature>
<dbReference type="AlphaFoldDB" id="A0A136J3C2"/>
<keyword evidence="6" id="KW-0812">Transmembrane</keyword>
<dbReference type="SUPFAM" id="SSF51011">
    <property type="entry name" value="Glycosyl hydrolase domain"/>
    <property type="match status" value="1"/>
</dbReference>
<dbReference type="GO" id="GO:0033934">
    <property type="term" value="F:glucan 1,4-alpha-maltotriohydrolase activity"/>
    <property type="evidence" value="ECO:0007669"/>
    <property type="project" value="TreeGrafter"/>
</dbReference>
<evidence type="ECO:0000313" key="8">
    <source>
        <dbReference type="EMBL" id="KXJ91667.1"/>
    </source>
</evidence>
<keyword evidence="3" id="KW-0326">Glycosidase</keyword>